<dbReference type="EMBL" id="JAYMYQ010000007">
    <property type="protein sequence ID" value="KAK7321786.1"/>
    <property type="molecule type" value="Genomic_DNA"/>
</dbReference>
<accession>A0AAN9Q4C8</accession>
<protein>
    <submittedName>
        <fullName evidence="1">Uncharacterized protein</fullName>
    </submittedName>
</protein>
<gene>
    <name evidence="1" type="ORF">VNO77_32725</name>
</gene>
<sequence length="131" mass="14449">MLISILAISGGSKNHKQILPSHNLGKNMGNILQKQSRGVIGVKPHESFEDSLVHKNSCQSVLMRPQRMKARGNAIKTATLPWLKYSPTGSCRPRQSLTLSPIFISLYSSPSLHLLFTTSYLIVASYTRLAS</sequence>
<dbReference type="Proteomes" id="UP001367508">
    <property type="component" value="Unassembled WGS sequence"/>
</dbReference>
<dbReference type="AlphaFoldDB" id="A0AAN9Q4C8"/>
<organism evidence="1 2">
    <name type="scientific">Canavalia gladiata</name>
    <name type="common">Sword bean</name>
    <name type="synonym">Dolichos gladiatus</name>
    <dbReference type="NCBI Taxonomy" id="3824"/>
    <lineage>
        <taxon>Eukaryota</taxon>
        <taxon>Viridiplantae</taxon>
        <taxon>Streptophyta</taxon>
        <taxon>Embryophyta</taxon>
        <taxon>Tracheophyta</taxon>
        <taxon>Spermatophyta</taxon>
        <taxon>Magnoliopsida</taxon>
        <taxon>eudicotyledons</taxon>
        <taxon>Gunneridae</taxon>
        <taxon>Pentapetalae</taxon>
        <taxon>rosids</taxon>
        <taxon>fabids</taxon>
        <taxon>Fabales</taxon>
        <taxon>Fabaceae</taxon>
        <taxon>Papilionoideae</taxon>
        <taxon>50 kb inversion clade</taxon>
        <taxon>NPAAA clade</taxon>
        <taxon>indigoferoid/millettioid clade</taxon>
        <taxon>Phaseoleae</taxon>
        <taxon>Canavalia</taxon>
    </lineage>
</organism>
<keyword evidence="2" id="KW-1185">Reference proteome</keyword>
<evidence type="ECO:0000313" key="2">
    <source>
        <dbReference type="Proteomes" id="UP001367508"/>
    </source>
</evidence>
<reference evidence="1 2" key="1">
    <citation type="submission" date="2024-01" db="EMBL/GenBank/DDBJ databases">
        <title>The genomes of 5 underutilized Papilionoideae crops provide insights into root nodulation and disease resistanc.</title>
        <authorList>
            <person name="Jiang F."/>
        </authorList>
    </citation>
    <scope>NUCLEOTIDE SEQUENCE [LARGE SCALE GENOMIC DNA]</scope>
    <source>
        <strain evidence="1">LVBAO_FW01</strain>
        <tissue evidence="1">Leaves</tissue>
    </source>
</reference>
<name>A0AAN9Q4C8_CANGL</name>
<evidence type="ECO:0000313" key="1">
    <source>
        <dbReference type="EMBL" id="KAK7321786.1"/>
    </source>
</evidence>
<proteinExistence type="predicted"/>
<comment type="caution">
    <text evidence="1">The sequence shown here is derived from an EMBL/GenBank/DDBJ whole genome shotgun (WGS) entry which is preliminary data.</text>
</comment>